<reference evidence="3 4" key="1">
    <citation type="journal article" date="2007" name="Science">
        <title>Sea anemone genome reveals ancestral eumetazoan gene repertoire and genomic organization.</title>
        <authorList>
            <person name="Putnam N.H."/>
            <person name="Srivastava M."/>
            <person name="Hellsten U."/>
            <person name="Dirks B."/>
            <person name="Chapman J."/>
            <person name="Salamov A."/>
            <person name="Terry A."/>
            <person name="Shapiro H."/>
            <person name="Lindquist E."/>
            <person name="Kapitonov V.V."/>
            <person name="Jurka J."/>
            <person name="Genikhovich G."/>
            <person name="Grigoriev I.V."/>
            <person name="Lucas S.M."/>
            <person name="Steele R.E."/>
            <person name="Finnerty J.R."/>
            <person name="Technau U."/>
            <person name="Martindale M.Q."/>
            <person name="Rokhsar D.S."/>
        </authorList>
    </citation>
    <scope>NUCLEOTIDE SEQUENCE [LARGE SCALE GENOMIC DNA]</scope>
    <source>
        <strain evidence="4">CH2 X CH6</strain>
    </source>
</reference>
<evidence type="ECO:0000259" key="2">
    <source>
        <dbReference type="Pfam" id="PF00326"/>
    </source>
</evidence>
<accession>A7T5T6</accession>
<dbReference type="PhylomeDB" id="A7T5T6"/>
<gene>
    <name evidence="3" type="ORF">NEMVEDRAFT_v1g222715</name>
</gene>
<feature type="domain" description="Peptidase S9 prolyl oligopeptidase catalytic" evidence="2">
    <location>
        <begin position="64"/>
        <end position="104"/>
    </location>
</feature>
<feature type="region of interest" description="Disordered" evidence="1">
    <location>
        <begin position="130"/>
        <end position="155"/>
    </location>
</feature>
<dbReference type="Pfam" id="PF00326">
    <property type="entry name" value="Peptidase_S9"/>
    <property type="match status" value="2"/>
</dbReference>
<dbReference type="InterPro" id="IPR029058">
    <property type="entry name" value="AB_hydrolase_fold"/>
</dbReference>
<dbReference type="GO" id="GO:0006508">
    <property type="term" value="P:proteolysis"/>
    <property type="evidence" value="ECO:0007669"/>
    <property type="project" value="InterPro"/>
</dbReference>
<organism evidence="3 4">
    <name type="scientific">Nematostella vectensis</name>
    <name type="common">Starlet sea anemone</name>
    <dbReference type="NCBI Taxonomy" id="45351"/>
    <lineage>
        <taxon>Eukaryota</taxon>
        <taxon>Metazoa</taxon>
        <taxon>Cnidaria</taxon>
        <taxon>Anthozoa</taxon>
        <taxon>Hexacorallia</taxon>
        <taxon>Actiniaria</taxon>
        <taxon>Edwardsiidae</taxon>
        <taxon>Nematostella</taxon>
    </lineage>
</organism>
<dbReference type="EMBL" id="DS471287">
    <property type="protein sequence ID" value="EDO28674.1"/>
    <property type="molecule type" value="Genomic_DNA"/>
</dbReference>
<dbReference type="GO" id="GO:0008236">
    <property type="term" value="F:serine-type peptidase activity"/>
    <property type="evidence" value="ECO:0007669"/>
    <property type="project" value="InterPro"/>
</dbReference>
<dbReference type="InterPro" id="IPR050278">
    <property type="entry name" value="Serine_Prot_S9B/DPPIV"/>
</dbReference>
<keyword evidence="4" id="KW-1185">Reference proteome</keyword>
<dbReference type="SUPFAM" id="SSF53474">
    <property type="entry name" value="alpha/beta-Hydrolases"/>
    <property type="match status" value="1"/>
</dbReference>
<protein>
    <recommendedName>
        <fullName evidence="2">Peptidase S9 prolyl oligopeptidase catalytic domain-containing protein</fullName>
    </recommendedName>
</protein>
<proteinExistence type="predicted"/>
<dbReference type="InParanoid" id="A7T5T6"/>
<sequence>MVREHPRGNRMVREHPRGNRMGQVEIEDQVEGLQYIASTTEMIDLSRVAIHGWSYGRCHLWLVLWENRLLLVHGLIDENVHFYHTSLLINELVKACKPYQLLVSSTSLCDITNDIINDITNDIITNHSKTDYSKTDHSKTDHSKTDHSKTDHSKTDHSIRLTIARLTIAKD</sequence>
<dbReference type="ESTHER" id="nemve-a7rpq4">
    <property type="family name" value="DPP4N_Peptidase_S9"/>
</dbReference>
<dbReference type="PANTHER" id="PTHR11731:SF193">
    <property type="entry name" value="DIPEPTIDYL PEPTIDASE 9"/>
    <property type="match status" value="1"/>
</dbReference>
<dbReference type="InterPro" id="IPR001375">
    <property type="entry name" value="Peptidase_S9_cat"/>
</dbReference>
<dbReference type="eggNOG" id="KOG2281">
    <property type="taxonomic scope" value="Eukaryota"/>
</dbReference>
<dbReference type="AlphaFoldDB" id="A7T5T6"/>
<evidence type="ECO:0000313" key="3">
    <source>
        <dbReference type="EMBL" id="EDO28674.1"/>
    </source>
</evidence>
<name>A7T5T6_NEMVE</name>
<evidence type="ECO:0000256" key="1">
    <source>
        <dbReference type="SAM" id="MobiDB-lite"/>
    </source>
</evidence>
<dbReference type="Gene3D" id="3.40.50.1820">
    <property type="entry name" value="alpha/beta hydrolase"/>
    <property type="match status" value="1"/>
</dbReference>
<dbReference type="HOGENOM" id="CLU_1564735_0_0_1"/>
<dbReference type="PANTHER" id="PTHR11731">
    <property type="entry name" value="PROTEASE FAMILY S9B,C DIPEPTIDYL-PEPTIDASE IV-RELATED"/>
    <property type="match status" value="1"/>
</dbReference>
<dbReference type="Proteomes" id="UP000001593">
    <property type="component" value="Unassembled WGS sequence"/>
</dbReference>
<feature type="domain" description="Peptidase S9 prolyl oligopeptidase catalytic" evidence="2">
    <location>
        <begin position="19"/>
        <end position="56"/>
    </location>
</feature>
<evidence type="ECO:0000313" key="4">
    <source>
        <dbReference type="Proteomes" id="UP000001593"/>
    </source>
</evidence>